<comment type="caution">
    <text evidence="1">The sequence shown here is derived from an EMBL/GenBank/DDBJ whole genome shotgun (WGS) entry which is preliminary data.</text>
</comment>
<accession>A0ABQ8SZW4</accession>
<proteinExistence type="predicted"/>
<name>A0ABQ8SZW4_PERAM</name>
<gene>
    <name evidence="1" type="ORF">ANN_07448</name>
</gene>
<reference evidence="1 2" key="1">
    <citation type="journal article" date="2022" name="Allergy">
        <title>Genome assembly and annotation of Periplaneta americana reveal a comprehensive cockroach allergen profile.</title>
        <authorList>
            <person name="Wang L."/>
            <person name="Xiong Q."/>
            <person name="Saelim N."/>
            <person name="Wang L."/>
            <person name="Nong W."/>
            <person name="Wan A.T."/>
            <person name="Shi M."/>
            <person name="Liu X."/>
            <person name="Cao Q."/>
            <person name="Hui J.H.L."/>
            <person name="Sookrung N."/>
            <person name="Leung T.F."/>
            <person name="Tungtrongchitr A."/>
            <person name="Tsui S.K.W."/>
        </authorList>
    </citation>
    <scope>NUCLEOTIDE SEQUENCE [LARGE SCALE GENOMIC DNA]</scope>
    <source>
        <strain evidence="1">PWHHKU_190912</strain>
    </source>
</reference>
<dbReference type="Proteomes" id="UP001148838">
    <property type="component" value="Unassembled WGS sequence"/>
</dbReference>
<organism evidence="1 2">
    <name type="scientific">Periplaneta americana</name>
    <name type="common">American cockroach</name>
    <name type="synonym">Blatta americana</name>
    <dbReference type="NCBI Taxonomy" id="6978"/>
    <lineage>
        <taxon>Eukaryota</taxon>
        <taxon>Metazoa</taxon>
        <taxon>Ecdysozoa</taxon>
        <taxon>Arthropoda</taxon>
        <taxon>Hexapoda</taxon>
        <taxon>Insecta</taxon>
        <taxon>Pterygota</taxon>
        <taxon>Neoptera</taxon>
        <taxon>Polyneoptera</taxon>
        <taxon>Dictyoptera</taxon>
        <taxon>Blattodea</taxon>
        <taxon>Blattoidea</taxon>
        <taxon>Blattidae</taxon>
        <taxon>Blattinae</taxon>
        <taxon>Periplaneta</taxon>
    </lineage>
</organism>
<evidence type="ECO:0000313" key="2">
    <source>
        <dbReference type="Proteomes" id="UP001148838"/>
    </source>
</evidence>
<protein>
    <recommendedName>
        <fullName evidence="3">Reverse transcriptase domain-containing protein</fullName>
    </recommendedName>
</protein>
<evidence type="ECO:0008006" key="3">
    <source>
        <dbReference type="Google" id="ProtNLM"/>
    </source>
</evidence>
<sequence length="296" mass="34414">MHVRYLSDYAMNYLALERKRPMQTSDQVYVPPLPVNLEELNNRIRAAVARVDRDMLQQEGNLSDLVDVITDKREIYYFISIIKKCITFVRDRAYLLVFRTKPIRDIEIPATEKNYTTSSRKNSAHKLAYYFRKSAHLKTRFKIEAYIISMYRSTYDISMQIFCVIIRWKSNGTEKILSGAGVVSEYAIRKVQDNREGLELNGLHQLLVYADDVDMLGENPQTIRENTEILVEASKEIGLQVIPEKTKYMIMSCDENIVRNENIKVGNLSFEEVEKFKYLGAIATNINDIDRKLNAE</sequence>
<keyword evidence="2" id="KW-1185">Reference proteome</keyword>
<dbReference type="EMBL" id="JAJSOF020000017">
    <property type="protein sequence ID" value="KAJ4439326.1"/>
    <property type="molecule type" value="Genomic_DNA"/>
</dbReference>
<evidence type="ECO:0000313" key="1">
    <source>
        <dbReference type="EMBL" id="KAJ4439326.1"/>
    </source>
</evidence>